<feature type="chain" id="PRO_5020826876" evidence="7">
    <location>
        <begin position="24"/>
        <end position="1087"/>
    </location>
</feature>
<proteinExistence type="predicted"/>
<dbReference type="Gene3D" id="2.60.40.1120">
    <property type="entry name" value="Carboxypeptidase-like, regulatory domain"/>
    <property type="match status" value="1"/>
</dbReference>
<gene>
    <name evidence="9" type="ORF">EDB95_1790</name>
</gene>
<evidence type="ECO:0000313" key="10">
    <source>
        <dbReference type="Proteomes" id="UP000294498"/>
    </source>
</evidence>
<keyword evidence="7" id="KW-0732">Signal</keyword>
<protein>
    <submittedName>
        <fullName evidence="9">Carboxypeptidase family protein</fullName>
    </submittedName>
</protein>
<evidence type="ECO:0000256" key="5">
    <source>
        <dbReference type="ARBA" id="ARBA00023136"/>
    </source>
</evidence>
<keyword evidence="10" id="KW-1185">Reference proteome</keyword>
<accession>A0A4R8DRD9</accession>
<feature type="domain" description="TonB-dependent transporter Oar-like beta-barrel" evidence="8">
    <location>
        <begin position="247"/>
        <end position="318"/>
    </location>
</feature>
<organism evidence="9 10">
    <name type="scientific">Dinghuibacter silviterrae</name>
    <dbReference type="NCBI Taxonomy" id="1539049"/>
    <lineage>
        <taxon>Bacteria</taxon>
        <taxon>Pseudomonadati</taxon>
        <taxon>Bacteroidota</taxon>
        <taxon>Chitinophagia</taxon>
        <taxon>Chitinophagales</taxon>
        <taxon>Chitinophagaceae</taxon>
        <taxon>Dinghuibacter</taxon>
    </lineage>
</organism>
<evidence type="ECO:0000256" key="7">
    <source>
        <dbReference type="SAM" id="SignalP"/>
    </source>
</evidence>
<dbReference type="InterPro" id="IPR057601">
    <property type="entry name" value="Oar-like_b-barrel"/>
</dbReference>
<dbReference type="EMBL" id="SODV01000001">
    <property type="protein sequence ID" value="TDX00762.1"/>
    <property type="molecule type" value="Genomic_DNA"/>
</dbReference>
<dbReference type="PANTHER" id="PTHR30069">
    <property type="entry name" value="TONB-DEPENDENT OUTER MEMBRANE RECEPTOR"/>
    <property type="match status" value="1"/>
</dbReference>
<evidence type="ECO:0000256" key="3">
    <source>
        <dbReference type="ARBA" id="ARBA00022452"/>
    </source>
</evidence>
<evidence type="ECO:0000256" key="1">
    <source>
        <dbReference type="ARBA" id="ARBA00004571"/>
    </source>
</evidence>
<dbReference type="Pfam" id="PF13620">
    <property type="entry name" value="CarboxypepD_reg"/>
    <property type="match status" value="1"/>
</dbReference>
<evidence type="ECO:0000256" key="2">
    <source>
        <dbReference type="ARBA" id="ARBA00022448"/>
    </source>
</evidence>
<dbReference type="Proteomes" id="UP000294498">
    <property type="component" value="Unassembled WGS sequence"/>
</dbReference>
<dbReference type="GO" id="GO:0015344">
    <property type="term" value="F:siderophore uptake transmembrane transporter activity"/>
    <property type="evidence" value="ECO:0007669"/>
    <property type="project" value="TreeGrafter"/>
</dbReference>
<dbReference type="RefSeq" id="WP_133992721.1">
    <property type="nucleotide sequence ID" value="NZ_SODV01000001.1"/>
</dbReference>
<dbReference type="InterPro" id="IPR036942">
    <property type="entry name" value="Beta-barrel_TonB_sf"/>
</dbReference>
<keyword evidence="3" id="KW-1134">Transmembrane beta strand</keyword>
<comment type="caution">
    <text evidence="9">The sequence shown here is derived from an EMBL/GenBank/DDBJ whole genome shotgun (WGS) entry which is preliminary data.</text>
</comment>
<dbReference type="OrthoDB" id="9768147at2"/>
<keyword evidence="9" id="KW-0378">Hydrolase</keyword>
<evidence type="ECO:0000259" key="8">
    <source>
        <dbReference type="Pfam" id="PF25183"/>
    </source>
</evidence>
<evidence type="ECO:0000256" key="6">
    <source>
        <dbReference type="ARBA" id="ARBA00023237"/>
    </source>
</evidence>
<comment type="subcellular location">
    <subcellularLocation>
        <location evidence="1">Cell outer membrane</location>
        <topology evidence="1">Multi-pass membrane protein</topology>
    </subcellularLocation>
</comment>
<dbReference type="InterPro" id="IPR039426">
    <property type="entry name" value="TonB-dep_rcpt-like"/>
</dbReference>
<name>A0A4R8DRD9_9BACT</name>
<dbReference type="GO" id="GO:0004180">
    <property type="term" value="F:carboxypeptidase activity"/>
    <property type="evidence" value="ECO:0007669"/>
    <property type="project" value="UniProtKB-KW"/>
</dbReference>
<evidence type="ECO:0000313" key="9">
    <source>
        <dbReference type="EMBL" id="TDX00762.1"/>
    </source>
</evidence>
<dbReference type="GO" id="GO:0009279">
    <property type="term" value="C:cell outer membrane"/>
    <property type="evidence" value="ECO:0007669"/>
    <property type="project" value="UniProtKB-SubCell"/>
</dbReference>
<dbReference type="PANTHER" id="PTHR30069:SF46">
    <property type="entry name" value="OAR PROTEIN"/>
    <property type="match status" value="1"/>
</dbReference>
<dbReference type="SUPFAM" id="SSF56935">
    <property type="entry name" value="Porins"/>
    <property type="match status" value="1"/>
</dbReference>
<feature type="domain" description="TonB-dependent transporter Oar-like beta-barrel" evidence="8">
    <location>
        <begin position="359"/>
        <end position="1017"/>
    </location>
</feature>
<keyword evidence="9" id="KW-0645">Protease</keyword>
<dbReference type="Gene3D" id="2.40.170.20">
    <property type="entry name" value="TonB-dependent receptor, beta-barrel domain"/>
    <property type="match status" value="1"/>
</dbReference>
<dbReference type="InterPro" id="IPR008969">
    <property type="entry name" value="CarboxyPept-like_regulatory"/>
</dbReference>
<dbReference type="Pfam" id="PF25183">
    <property type="entry name" value="OMP_b-brl_4"/>
    <property type="match status" value="2"/>
</dbReference>
<evidence type="ECO:0000256" key="4">
    <source>
        <dbReference type="ARBA" id="ARBA00022692"/>
    </source>
</evidence>
<reference evidence="9 10" key="1">
    <citation type="submission" date="2019-03" db="EMBL/GenBank/DDBJ databases">
        <title>Genomic Encyclopedia of Type Strains, Phase IV (KMG-IV): sequencing the most valuable type-strain genomes for metagenomic binning, comparative biology and taxonomic classification.</title>
        <authorList>
            <person name="Goeker M."/>
        </authorList>
    </citation>
    <scope>NUCLEOTIDE SEQUENCE [LARGE SCALE GENOMIC DNA]</scope>
    <source>
        <strain evidence="9 10">DSM 100059</strain>
    </source>
</reference>
<keyword evidence="4" id="KW-0812">Transmembrane</keyword>
<dbReference type="GO" id="GO:0044718">
    <property type="term" value="P:siderophore transmembrane transport"/>
    <property type="evidence" value="ECO:0007669"/>
    <property type="project" value="TreeGrafter"/>
</dbReference>
<dbReference type="AlphaFoldDB" id="A0A4R8DRD9"/>
<feature type="signal peptide" evidence="7">
    <location>
        <begin position="1"/>
        <end position="23"/>
    </location>
</feature>
<keyword evidence="6" id="KW-0998">Cell outer membrane</keyword>
<sequence>MKKVFPLLCLFVCLFGLGSSLRAQETSGGLTGHVQDSSGHPLPGATITAIHQPSGTRYSTTSTRSGIYSIPNLRIGGPYHIEISYSGMETQTKDGVTITLGDALTEDFVLAPSVRELGSVLVKATRNSARANAFGSGTNISRDNIRQMPTLSRSITDMTKLVPQGSKDNSFAGTNFRYNNVTVDGAINNDAIGFSPSLGGITGTSGMPGSSTRSNPISMDAIEDMQVYLSPFDVKLGGFTGGSINAVTRSGTNTVTGSIYAFGRNAATTGKDRIGDQGKEPSDFHDYQVGFRIGFPLVTSKLFFFTNEELARRQDPIQQNAGSAESSSILSLADAQNLRQYTVQHYGWDPGTYGTFNVYANSDKYFNRLDWNIDSHNQLALRNNTILSKAINLERDQQDFRFGDIAYQQVNNQSSTVLELKTQFNSRWSNSLVAGYTTVHDYRNPSDSIHPQVQILGNTPGTTIYFGTDREAAIFNMKQNSVEVTDNVTLNLGANKLTLGTHNELYHILYNFVNSWNGRVDYNSISDYLNSNPYRVRGSYNYINDSRAYILSNPSAQFNIDLYSAYIQDEIQVNERFKLIPGVRVDEAEVPQKQILSTKTQSAYVDPYFGTTYTYTPLNHIRNDYFNAPQISPRIGFRYDLTADRKLVLRGGTGLFTGRIPFAWLGYSFYNNGDTYGAFDQKASNKAFIAGTDPMVYNPNGISSFIAQNGGNVTSKNAGPTQVDAVNNHLLMPKVWRTSAALDYTDERGFKYSIEGIYTKTLEDITFQQVNIQDNPRYYPYDVNHLQPIFPSTGVDPRFANAYEMSNTKLGYRYSISLTVSREFTGGFGFMAAYTYGRSEDVSNGIRNSMESNWQLNQALNPDNPGLALSNFDIRHRIIADIHYRKAWDRHWVSLLSVFVSAQSGAPFTYGFVNQSIQGTGQQVSLAYIPKESEAINFFQDQLDANGNVTATAASQAAAFNAFIDGNKYLRSRRGQFTERNAAHTPWNTQADFRFAQEYHFGKTQYITLTVDIINLTSLLDKNWGQLYFVPNTYNQTASVGLSPTLFPPQQNQNGYPVYTFMNPGKPYSVDYFNSRYQMQFGIRYSF</sequence>
<keyword evidence="2" id="KW-0813">Transport</keyword>
<keyword evidence="5" id="KW-0472">Membrane</keyword>
<keyword evidence="9" id="KW-0121">Carboxypeptidase</keyword>
<dbReference type="SUPFAM" id="SSF49464">
    <property type="entry name" value="Carboxypeptidase regulatory domain-like"/>
    <property type="match status" value="1"/>
</dbReference>